<dbReference type="InParanoid" id="M4C4U6"/>
<protein>
    <submittedName>
        <fullName evidence="1">Uncharacterized protein</fullName>
    </submittedName>
</protein>
<dbReference type="HOGENOM" id="CLU_2745471_0_0_1"/>
<dbReference type="EnsemblProtists" id="HpaT814116">
    <property type="protein sequence ID" value="HpaP814116"/>
    <property type="gene ID" value="HpaG814116"/>
</dbReference>
<dbReference type="VEuPathDB" id="FungiDB:HpaG814116"/>
<accession>M4C4U6</accession>
<reference evidence="1" key="2">
    <citation type="submission" date="2015-06" db="UniProtKB">
        <authorList>
            <consortium name="EnsemblProtists"/>
        </authorList>
    </citation>
    <scope>IDENTIFICATION</scope>
    <source>
        <strain evidence="1">Emoy2</strain>
    </source>
</reference>
<dbReference type="EMBL" id="ABWE02003333">
    <property type="status" value="NOT_ANNOTATED_CDS"/>
    <property type="molecule type" value="Genomic_DNA"/>
</dbReference>
<evidence type="ECO:0000313" key="1">
    <source>
        <dbReference type="EnsemblProtists" id="HpaP814116"/>
    </source>
</evidence>
<evidence type="ECO:0000313" key="2">
    <source>
        <dbReference type="Proteomes" id="UP000011713"/>
    </source>
</evidence>
<dbReference type="AlphaFoldDB" id="M4C4U6"/>
<organism evidence="1 2">
    <name type="scientific">Hyaloperonospora arabidopsidis (strain Emoy2)</name>
    <name type="common">Downy mildew agent</name>
    <name type="synonym">Peronospora arabidopsidis</name>
    <dbReference type="NCBI Taxonomy" id="559515"/>
    <lineage>
        <taxon>Eukaryota</taxon>
        <taxon>Sar</taxon>
        <taxon>Stramenopiles</taxon>
        <taxon>Oomycota</taxon>
        <taxon>Peronosporomycetes</taxon>
        <taxon>Peronosporales</taxon>
        <taxon>Peronosporaceae</taxon>
        <taxon>Hyaloperonospora</taxon>
    </lineage>
</organism>
<sequence length="71" mass="7862">MSVVRIIDSPTSFVAVLSNTLDARARVINTIDLVVFSISFNVTCYVTGHRVGACFVTSRTRYAEEEEKSAF</sequence>
<proteinExistence type="predicted"/>
<reference evidence="2" key="1">
    <citation type="journal article" date="2010" name="Science">
        <title>Signatures of adaptation to obligate biotrophy in the Hyaloperonospora arabidopsidis genome.</title>
        <authorList>
            <person name="Baxter L."/>
            <person name="Tripathy S."/>
            <person name="Ishaque N."/>
            <person name="Boot N."/>
            <person name="Cabral A."/>
            <person name="Kemen E."/>
            <person name="Thines M."/>
            <person name="Ah-Fong A."/>
            <person name="Anderson R."/>
            <person name="Badejoko W."/>
            <person name="Bittner-Eddy P."/>
            <person name="Boore J.L."/>
            <person name="Chibucos M.C."/>
            <person name="Coates M."/>
            <person name="Dehal P."/>
            <person name="Delehaunty K."/>
            <person name="Dong S."/>
            <person name="Downton P."/>
            <person name="Dumas B."/>
            <person name="Fabro G."/>
            <person name="Fronick C."/>
            <person name="Fuerstenberg S.I."/>
            <person name="Fulton L."/>
            <person name="Gaulin E."/>
            <person name="Govers F."/>
            <person name="Hughes L."/>
            <person name="Humphray S."/>
            <person name="Jiang R.H."/>
            <person name="Judelson H."/>
            <person name="Kamoun S."/>
            <person name="Kyung K."/>
            <person name="Meijer H."/>
            <person name="Minx P."/>
            <person name="Morris P."/>
            <person name="Nelson J."/>
            <person name="Phuntumart V."/>
            <person name="Qutob D."/>
            <person name="Rehmany A."/>
            <person name="Rougon-Cardoso A."/>
            <person name="Ryden P."/>
            <person name="Torto-Alalibo T."/>
            <person name="Studholme D."/>
            <person name="Wang Y."/>
            <person name="Win J."/>
            <person name="Wood J."/>
            <person name="Clifton S.W."/>
            <person name="Rogers J."/>
            <person name="Van den Ackerveken G."/>
            <person name="Jones J.D."/>
            <person name="McDowell J.M."/>
            <person name="Beynon J."/>
            <person name="Tyler B.M."/>
        </authorList>
    </citation>
    <scope>NUCLEOTIDE SEQUENCE [LARGE SCALE GENOMIC DNA]</scope>
    <source>
        <strain evidence="2">Emoy2</strain>
    </source>
</reference>
<keyword evidence="2" id="KW-1185">Reference proteome</keyword>
<name>M4C4U6_HYAAE</name>
<dbReference type="Proteomes" id="UP000011713">
    <property type="component" value="Unassembled WGS sequence"/>
</dbReference>